<evidence type="ECO:0000259" key="8">
    <source>
        <dbReference type="Pfam" id="PF00857"/>
    </source>
</evidence>
<dbReference type="PANTHER" id="PTHR11080:SF2">
    <property type="entry name" value="LD05707P"/>
    <property type="match status" value="1"/>
</dbReference>
<evidence type="ECO:0000256" key="4">
    <source>
        <dbReference type="ARBA" id="ARBA00022801"/>
    </source>
</evidence>
<dbReference type="GO" id="GO:0046872">
    <property type="term" value="F:metal ion binding"/>
    <property type="evidence" value="ECO:0007669"/>
    <property type="project" value="UniProtKB-KW"/>
</dbReference>
<name>A0A8H5BQX6_9AGAR</name>
<evidence type="ECO:0000256" key="2">
    <source>
        <dbReference type="ARBA" id="ARBA00022642"/>
    </source>
</evidence>
<dbReference type="AlphaFoldDB" id="A0A8H5BQX6"/>
<comment type="caution">
    <text evidence="9">The sequence shown here is derived from an EMBL/GenBank/DDBJ whole genome shotgun (WGS) entry which is preliminary data.</text>
</comment>
<dbReference type="EMBL" id="JAACJJ010000014">
    <property type="protein sequence ID" value="KAF5327887.1"/>
    <property type="molecule type" value="Genomic_DNA"/>
</dbReference>
<keyword evidence="4" id="KW-0378">Hydrolase</keyword>
<dbReference type="GO" id="GO:0019363">
    <property type="term" value="P:pyridine nucleotide biosynthetic process"/>
    <property type="evidence" value="ECO:0007669"/>
    <property type="project" value="UniProtKB-KW"/>
</dbReference>
<evidence type="ECO:0000256" key="1">
    <source>
        <dbReference type="ARBA" id="ARBA00006336"/>
    </source>
</evidence>
<evidence type="ECO:0000256" key="7">
    <source>
        <dbReference type="ARBA" id="ARBA00043224"/>
    </source>
</evidence>
<dbReference type="InterPro" id="IPR052347">
    <property type="entry name" value="Isochorismatase_Nicotinamidase"/>
</dbReference>
<sequence>MSALREPQSTQNPLVVNAAPTINQYVPALIVIDMQQDFVYGSLQVPDAASIIEPINSLIDLPFAVHVATRDYHPANHVSFAQTHQKPVFSKHTMSHPEYTRASTATSATTGEAQSLTPVVEQEQTLWPVHCVAYTGGADFVAGLKATKFDYVLHKGTHPHIESYSAFQDVWSKGPSDLPALFQARGVTDVYFVGIAGDYSFKYSALDAVDYGYNTWVVRDAVRSMSDEFLEEEELRQMGILFTTIEEVTKKLEAEKVHGGGPEPTPEC</sequence>
<keyword evidence="2" id="KW-0662">Pyridine nucleotide biosynthesis</keyword>
<dbReference type="InterPro" id="IPR036380">
    <property type="entry name" value="Isochorismatase-like_sf"/>
</dbReference>
<feature type="domain" description="Isochorismatase-like" evidence="8">
    <location>
        <begin position="28"/>
        <end position="239"/>
    </location>
</feature>
<dbReference type="EC" id="3.5.1.19" evidence="6"/>
<dbReference type="Gene3D" id="3.40.50.850">
    <property type="entry name" value="Isochorismatase-like"/>
    <property type="match status" value="1"/>
</dbReference>
<evidence type="ECO:0000256" key="6">
    <source>
        <dbReference type="ARBA" id="ARBA00039017"/>
    </source>
</evidence>
<dbReference type="PANTHER" id="PTHR11080">
    <property type="entry name" value="PYRAZINAMIDASE/NICOTINAMIDASE"/>
    <property type="match status" value="1"/>
</dbReference>
<evidence type="ECO:0000313" key="9">
    <source>
        <dbReference type="EMBL" id="KAF5327887.1"/>
    </source>
</evidence>
<evidence type="ECO:0000256" key="5">
    <source>
        <dbReference type="ARBA" id="ARBA00037900"/>
    </source>
</evidence>
<dbReference type="Pfam" id="PF00857">
    <property type="entry name" value="Isochorismatase"/>
    <property type="match status" value="1"/>
</dbReference>
<dbReference type="InterPro" id="IPR000868">
    <property type="entry name" value="Isochorismatase-like_dom"/>
</dbReference>
<evidence type="ECO:0000313" key="10">
    <source>
        <dbReference type="Proteomes" id="UP000567179"/>
    </source>
</evidence>
<comment type="pathway">
    <text evidence="5">Cofactor biosynthesis; nicotinate biosynthesis; nicotinate from nicotinamide: step 1/1.</text>
</comment>
<gene>
    <name evidence="9" type="ORF">D9619_004405</name>
</gene>
<keyword evidence="10" id="KW-1185">Reference proteome</keyword>
<reference evidence="9 10" key="1">
    <citation type="journal article" date="2020" name="ISME J.">
        <title>Uncovering the hidden diversity of litter-decomposition mechanisms in mushroom-forming fungi.</title>
        <authorList>
            <person name="Floudas D."/>
            <person name="Bentzer J."/>
            <person name="Ahren D."/>
            <person name="Johansson T."/>
            <person name="Persson P."/>
            <person name="Tunlid A."/>
        </authorList>
    </citation>
    <scope>NUCLEOTIDE SEQUENCE [LARGE SCALE GENOMIC DNA]</scope>
    <source>
        <strain evidence="9 10">CBS 101986</strain>
    </source>
</reference>
<dbReference type="Proteomes" id="UP000567179">
    <property type="component" value="Unassembled WGS sequence"/>
</dbReference>
<dbReference type="GO" id="GO:0008936">
    <property type="term" value="F:nicotinamidase activity"/>
    <property type="evidence" value="ECO:0007669"/>
    <property type="project" value="UniProtKB-EC"/>
</dbReference>
<comment type="similarity">
    <text evidence="1">Belongs to the isochorismatase family.</text>
</comment>
<evidence type="ECO:0000256" key="3">
    <source>
        <dbReference type="ARBA" id="ARBA00022723"/>
    </source>
</evidence>
<accession>A0A8H5BQX6</accession>
<protein>
    <recommendedName>
        <fullName evidence="6">nicotinamidase</fullName>
        <ecNumber evidence="6">3.5.1.19</ecNumber>
    </recommendedName>
    <alternativeName>
        <fullName evidence="7">Nicotinamide deamidase</fullName>
    </alternativeName>
</protein>
<organism evidence="9 10">
    <name type="scientific">Psilocybe cf. subviscida</name>
    <dbReference type="NCBI Taxonomy" id="2480587"/>
    <lineage>
        <taxon>Eukaryota</taxon>
        <taxon>Fungi</taxon>
        <taxon>Dikarya</taxon>
        <taxon>Basidiomycota</taxon>
        <taxon>Agaricomycotina</taxon>
        <taxon>Agaricomycetes</taxon>
        <taxon>Agaricomycetidae</taxon>
        <taxon>Agaricales</taxon>
        <taxon>Agaricineae</taxon>
        <taxon>Strophariaceae</taxon>
        <taxon>Psilocybe</taxon>
    </lineage>
</organism>
<dbReference type="OrthoDB" id="1739143at2759"/>
<keyword evidence="3" id="KW-0479">Metal-binding</keyword>
<dbReference type="SUPFAM" id="SSF52499">
    <property type="entry name" value="Isochorismatase-like hydrolases"/>
    <property type="match status" value="1"/>
</dbReference>
<proteinExistence type="inferred from homology"/>